<proteinExistence type="predicted"/>
<dbReference type="Proteomes" id="UP000030762">
    <property type="component" value="Unassembled WGS sequence"/>
</dbReference>
<evidence type="ECO:0000313" key="2">
    <source>
        <dbReference type="Proteomes" id="UP000030762"/>
    </source>
</evidence>
<dbReference type="EMBL" id="JH767182">
    <property type="protein sequence ID" value="EQC29566.1"/>
    <property type="molecule type" value="Genomic_DNA"/>
</dbReference>
<dbReference type="InParanoid" id="T0Q4P2"/>
<dbReference type="RefSeq" id="XP_008616870.1">
    <property type="nucleotide sequence ID" value="XM_008618648.1"/>
</dbReference>
<accession>T0Q4P2</accession>
<dbReference type="VEuPathDB" id="FungiDB:SDRG_12575"/>
<dbReference type="GeneID" id="19953302"/>
<dbReference type="OrthoDB" id="66095at2759"/>
<dbReference type="STRING" id="1156394.T0Q4P2"/>
<organism evidence="1 2">
    <name type="scientific">Saprolegnia diclina (strain VS20)</name>
    <dbReference type="NCBI Taxonomy" id="1156394"/>
    <lineage>
        <taxon>Eukaryota</taxon>
        <taxon>Sar</taxon>
        <taxon>Stramenopiles</taxon>
        <taxon>Oomycota</taxon>
        <taxon>Saprolegniomycetes</taxon>
        <taxon>Saprolegniales</taxon>
        <taxon>Saprolegniaceae</taxon>
        <taxon>Saprolegnia</taxon>
    </lineage>
</organism>
<sequence length="255" mass="27928">MFYGEPRSLPIWLVDPDDATHVQPLAPALTAKMHLNNLQSAPEVLEIGCLLVLWGLPVDLVNTILDAAGAVLECREESDATLYGRAPLNLECLRLDVPAMDCDGLEILRPVAIILETVSRDQGWASDAPELNNSYVGCHSWIEYQVQDVLGHNLIRTSCSNFRACEHYRRHLTYVTADDVLSLVAPGTSIALRLRAQYGGWSNHIQYARISVVASVALREDVDAPAILAALMLTRLPHVHASTVDASVSPVCVLM</sequence>
<name>T0Q4P2_SAPDV</name>
<keyword evidence="2" id="KW-1185">Reference proteome</keyword>
<protein>
    <submittedName>
        <fullName evidence="1">Uncharacterized protein</fullName>
    </submittedName>
</protein>
<gene>
    <name evidence="1" type="ORF">SDRG_12575</name>
</gene>
<reference evidence="1 2" key="1">
    <citation type="submission" date="2012-04" db="EMBL/GenBank/DDBJ databases">
        <title>The Genome Sequence of Saprolegnia declina VS20.</title>
        <authorList>
            <consortium name="The Broad Institute Genome Sequencing Platform"/>
            <person name="Russ C."/>
            <person name="Nusbaum C."/>
            <person name="Tyler B."/>
            <person name="van West P."/>
            <person name="Dieguez-Uribeondo J."/>
            <person name="de Bruijn I."/>
            <person name="Tripathy S."/>
            <person name="Jiang R."/>
            <person name="Young S.K."/>
            <person name="Zeng Q."/>
            <person name="Gargeya S."/>
            <person name="Fitzgerald M."/>
            <person name="Haas B."/>
            <person name="Abouelleil A."/>
            <person name="Alvarado L."/>
            <person name="Arachchi H.M."/>
            <person name="Berlin A."/>
            <person name="Chapman S.B."/>
            <person name="Goldberg J."/>
            <person name="Griggs A."/>
            <person name="Gujja S."/>
            <person name="Hansen M."/>
            <person name="Howarth C."/>
            <person name="Imamovic A."/>
            <person name="Larimer J."/>
            <person name="McCowen C."/>
            <person name="Montmayeur A."/>
            <person name="Murphy C."/>
            <person name="Neiman D."/>
            <person name="Pearson M."/>
            <person name="Priest M."/>
            <person name="Roberts A."/>
            <person name="Saif S."/>
            <person name="Shea T."/>
            <person name="Sisk P."/>
            <person name="Sykes S."/>
            <person name="Wortman J."/>
            <person name="Nusbaum C."/>
            <person name="Birren B."/>
        </authorList>
    </citation>
    <scope>NUCLEOTIDE SEQUENCE [LARGE SCALE GENOMIC DNA]</scope>
    <source>
        <strain evidence="1 2">VS20</strain>
    </source>
</reference>
<dbReference type="OMA" id="FRACEHY"/>
<dbReference type="AlphaFoldDB" id="T0Q4P2"/>
<evidence type="ECO:0000313" key="1">
    <source>
        <dbReference type="EMBL" id="EQC29566.1"/>
    </source>
</evidence>